<organism evidence="1 2">
    <name type="scientific">Luteolibacter yonseiensis</name>
    <dbReference type="NCBI Taxonomy" id="1144680"/>
    <lineage>
        <taxon>Bacteria</taxon>
        <taxon>Pseudomonadati</taxon>
        <taxon>Verrucomicrobiota</taxon>
        <taxon>Verrucomicrobiia</taxon>
        <taxon>Verrucomicrobiales</taxon>
        <taxon>Verrucomicrobiaceae</taxon>
        <taxon>Luteolibacter</taxon>
    </lineage>
</organism>
<proteinExistence type="predicted"/>
<name>A0A934VCE6_9BACT</name>
<dbReference type="Pfam" id="PF09844">
    <property type="entry name" value="DUF2071"/>
    <property type="match status" value="1"/>
</dbReference>
<protein>
    <submittedName>
        <fullName evidence="1">DUF2071 domain-containing protein</fullName>
    </submittedName>
</protein>
<dbReference type="RefSeq" id="WP_200351337.1">
    <property type="nucleotide sequence ID" value="NZ_BAABHZ010000006.1"/>
</dbReference>
<dbReference type="AlphaFoldDB" id="A0A934VCE6"/>
<evidence type="ECO:0000313" key="2">
    <source>
        <dbReference type="Proteomes" id="UP000600139"/>
    </source>
</evidence>
<dbReference type="EMBL" id="JAENIK010000011">
    <property type="protein sequence ID" value="MBK1816399.1"/>
    <property type="molecule type" value="Genomic_DNA"/>
</dbReference>
<accession>A0A934VCE6</accession>
<evidence type="ECO:0000313" key="1">
    <source>
        <dbReference type="EMBL" id="MBK1816399.1"/>
    </source>
</evidence>
<keyword evidence="2" id="KW-1185">Reference proteome</keyword>
<gene>
    <name evidence="1" type="ORF">JIN84_12300</name>
</gene>
<dbReference type="InterPro" id="IPR018644">
    <property type="entry name" value="DUF2071"/>
</dbReference>
<reference evidence="1" key="1">
    <citation type="submission" date="2021-01" db="EMBL/GenBank/DDBJ databases">
        <title>Modified the classification status of verrucomicrobia.</title>
        <authorList>
            <person name="Feng X."/>
        </authorList>
    </citation>
    <scope>NUCLEOTIDE SEQUENCE</scope>
    <source>
        <strain evidence="1">JCM 18052</strain>
    </source>
</reference>
<comment type="caution">
    <text evidence="1">The sequence shown here is derived from an EMBL/GenBank/DDBJ whole genome shotgun (WGS) entry which is preliminary data.</text>
</comment>
<dbReference type="Proteomes" id="UP000600139">
    <property type="component" value="Unassembled WGS sequence"/>
</dbReference>
<sequence>MDFLKRHPFPVLARFERVVALSFAFPETTLAPLVPAGLEIDTHDGYGFVTVALVWTKGLRPAGFPGILGRDFFLAGYRIFTRMRDGSGRKLRGLRILHSETDKRGMVVLGNLMTGYNYRRVTLETTTSGSGTRIITTLPDGRTTLDITYDTGTRDAALPHGSPFADWRTARRFAGPMPFTFSPENDGRFVVIEGRRADWTPRPVAIRDWHVGLFEEPPLAGTAPILANAFTVENIPYRWKRGRIVRPGGAYE</sequence>